<dbReference type="Proteomes" id="UP000761411">
    <property type="component" value="Unassembled WGS sequence"/>
</dbReference>
<keyword evidence="3" id="KW-0812">Transmembrane</keyword>
<comment type="caution">
    <text evidence="4">The sequence shown here is derived from an EMBL/GenBank/DDBJ whole genome shotgun (WGS) entry which is preliminary data.</text>
</comment>
<comment type="similarity">
    <text evidence="1">Belongs to the transferase hexapeptide repeat family.</text>
</comment>
<evidence type="ECO:0000313" key="5">
    <source>
        <dbReference type="Proteomes" id="UP000761411"/>
    </source>
</evidence>
<evidence type="ECO:0000256" key="1">
    <source>
        <dbReference type="ARBA" id="ARBA00007274"/>
    </source>
</evidence>
<reference evidence="4 5" key="1">
    <citation type="journal article" date="2021" name="Microorganisms">
        <title>Bacterial Dimethylsulfoniopropionate Biosynthesis in the East China Sea.</title>
        <authorList>
            <person name="Liu J."/>
            <person name="Zhang Y."/>
            <person name="Liu J."/>
            <person name="Zhong H."/>
            <person name="Williams B.T."/>
            <person name="Zheng Y."/>
            <person name="Curson A.R.J."/>
            <person name="Sun C."/>
            <person name="Sun H."/>
            <person name="Song D."/>
            <person name="Wagner Mackenzie B."/>
            <person name="Bermejo Martinez A."/>
            <person name="Todd J.D."/>
            <person name="Zhang X.H."/>
        </authorList>
    </citation>
    <scope>NUCLEOTIDE SEQUENCE [LARGE SCALE GENOMIC DNA]</scope>
    <source>
        <strain evidence="4 5">ESS08</strain>
    </source>
</reference>
<organism evidence="4 5">
    <name type="scientific">Mesobacillus boroniphilus</name>
    <dbReference type="NCBI Taxonomy" id="308892"/>
    <lineage>
        <taxon>Bacteria</taxon>
        <taxon>Bacillati</taxon>
        <taxon>Bacillota</taxon>
        <taxon>Bacilli</taxon>
        <taxon>Bacillales</taxon>
        <taxon>Bacillaceae</taxon>
        <taxon>Mesobacillus</taxon>
    </lineage>
</organism>
<dbReference type="Gene3D" id="2.160.10.10">
    <property type="entry name" value="Hexapeptide repeat proteins"/>
    <property type="match status" value="1"/>
</dbReference>
<dbReference type="GO" id="GO:0008374">
    <property type="term" value="F:O-acyltransferase activity"/>
    <property type="evidence" value="ECO:0007669"/>
    <property type="project" value="TreeGrafter"/>
</dbReference>
<evidence type="ECO:0000256" key="2">
    <source>
        <dbReference type="ARBA" id="ARBA00022679"/>
    </source>
</evidence>
<keyword evidence="4" id="KW-0012">Acyltransferase</keyword>
<name>A0A944CNC2_9BACI</name>
<sequence>MNSFRRTLNFIIYHFLLHLILLISEILPNVKQSNRIRGIMVKPFLNKCGKNFQLAKGVTINMIRNIEIGDDVYIAHNTWINGAGGLKIESGVIISPMTVITTTKHSYINGKVSNVEAELDSVLICEGSWIASNSVITKGVRIGKGCIIGACSSVTRDIPDYTFAGGVPAKPIKTLLEKSTI</sequence>
<dbReference type="AlphaFoldDB" id="A0A944CNC2"/>
<dbReference type="InterPro" id="IPR001451">
    <property type="entry name" value="Hexapep"/>
</dbReference>
<keyword evidence="5" id="KW-1185">Reference proteome</keyword>
<dbReference type="PANTHER" id="PTHR23416:SF23">
    <property type="entry name" value="ACETYLTRANSFERASE C18B11.09C-RELATED"/>
    <property type="match status" value="1"/>
</dbReference>
<accession>A0A944CNC2</accession>
<feature type="transmembrane region" description="Helical" evidence="3">
    <location>
        <begin position="12"/>
        <end position="30"/>
    </location>
</feature>
<keyword evidence="3" id="KW-1133">Transmembrane helix</keyword>
<proteinExistence type="inferred from homology"/>
<dbReference type="PANTHER" id="PTHR23416">
    <property type="entry name" value="SIALIC ACID SYNTHASE-RELATED"/>
    <property type="match status" value="1"/>
</dbReference>
<dbReference type="GO" id="GO:0005829">
    <property type="term" value="C:cytosol"/>
    <property type="evidence" value="ECO:0007669"/>
    <property type="project" value="TreeGrafter"/>
</dbReference>
<dbReference type="EMBL" id="QTKX01000002">
    <property type="protein sequence ID" value="MBS8265637.1"/>
    <property type="molecule type" value="Genomic_DNA"/>
</dbReference>
<dbReference type="InterPro" id="IPR051159">
    <property type="entry name" value="Hexapeptide_acetyltransf"/>
</dbReference>
<dbReference type="Pfam" id="PF00132">
    <property type="entry name" value="Hexapep"/>
    <property type="match status" value="1"/>
</dbReference>
<gene>
    <name evidence="4" type="ORF">DYI25_14510</name>
</gene>
<keyword evidence="3" id="KW-0472">Membrane</keyword>
<dbReference type="InterPro" id="IPR011004">
    <property type="entry name" value="Trimer_LpxA-like_sf"/>
</dbReference>
<dbReference type="SUPFAM" id="SSF51161">
    <property type="entry name" value="Trimeric LpxA-like enzymes"/>
    <property type="match status" value="1"/>
</dbReference>
<dbReference type="CDD" id="cd04647">
    <property type="entry name" value="LbH_MAT_like"/>
    <property type="match status" value="1"/>
</dbReference>
<evidence type="ECO:0000256" key="3">
    <source>
        <dbReference type="SAM" id="Phobius"/>
    </source>
</evidence>
<protein>
    <submittedName>
        <fullName evidence="4">Acyltransferase</fullName>
    </submittedName>
</protein>
<keyword evidence="2" id="KW-0808">Transferase</keyword>
<evidence type="ECO:0000313" key="4">
    <source>
        <dbReference type="EMBL" id="MBS8265637.1"/>
    </source>
</evidence>
<dbReference type="RefSeq" id="WP_213370124.1">
    <property type="nucleotide sequence ID" value="NZ_QTKX01000002.1"/>
</dbReference>